<dbReference type="EMBL" id="JH993012">
    <property type="protein sequence ID" value="EKX43166.1"/>
    <property type="molecule type" value="Genomic_DNA"/>
</dbReference>
<dbReference type="HOGENOM" id="CLU_1520669_0_0_1"/>
<protein>
    <submittedName>
        <fullName evidence="2 3">Uncharacterized protein</fullName>
    </submittedName>
</protein>
<feature type="compositionally biased region" description="Polar residues" evidence="1">
    <location>
        <begin position="1"/>
        <end position="11"/>
    </location>
</feature>
<keyword evidence="4" id="KW-1185">Reference proteome</keyword>
<gene>
    <name evidence="2" type="ORF">GUITHDRAFT_153371</name>
</gene>
<dbReference type="EnsemblProtists" id="EKX43166">
    <property type="protein sequence ID" value="EKX43166"/>
    <property type="gene ID" value="GUITHDRAFT_153371"/>
</dbReference>
<feature type="region of interest" description="Disordered" evidence="1">
    <location>
        <begin position="1"/>
        <end position="28"/>
    </location>
</feature>
<sequence length="212" mass="25057">MEEDGSLNSGADSDDATPGEEQSLNDDQVDGDWFEWGGERHMVPRDFEWPHKVSVRNMMTYWYQGRIRTIDGRVQRIRPFYNFYKLNLSHDLKTKTSRRNLYKARCVMKEIEKICRENGTIGEGDEIRADNVQECYDKSFHVLVERAYGKSAWERRELKHRYEQLSYITFCNKLHLEKGRTTVRPDHTQGSMESSDESRERTTYAAELLKDL</sequence>
<evidence type="ECO:0000313" key="3">
    <source>
        <dbReference type="EnsemblProtists" id="EKX43166"/>
    </source>
</evidence>
<reference evidence="4" key="2">
    <citation type="submission" date="2012-11" db="EMBL/GenBank/DDBJ databases">
        <authorList>
            <person name="Kuo A."/>
            <person name="Curtis B.A."/>
            <person name="Tanifuji G."/>
            <person name="Burki F."/>
            <person name="Gruber A."/>
            <person name="Irimia M."/>
            <person name="Maruyama S."/>
            <person name="Arias M.C."/>
            <person name="Ball S.G."/>
            <person name="Gile G.H."/>
            <person name="Hirakawa Y."/>
            <person name="Hopkins J.F."/>
            <person name="Rensing S.A."/>
            <person name="Schmutz J."/>
            <person name="Symeonidi A."/>
            <person name="Elias M."/>
            <person name="Eveleigh R.J."/>
            <person name="Herman E.K."/>
            <person name="Klute M.J."/>
            <person name="Nakayama T."/>
            <person name="Obornik M."/>
            <person name="Reyes-Prieto A."/>
            <person name="Armbrust E.V."/>
            <person name="Aves S.J."/>
            <person name="Beiko R.G."/>
            <person name="Coutinho P."/>
            <person name="Dacks J.B."/>
            <person name="Durnford D.G."/>
            <person name="Fast N.M."/>
            <person name="Green B.R."/>
            <person name="Grisdale C."/>
            <person name="Hempe F."/>
            <person name="Henrissat B."/>
            <person name="Hoppner M.P."/>
            <person name="Ishida K.-I."/>
            <person name="Kim E."/>
            <person name="Koreny L."/>
            <person name="Kroth P.G."/>
            <person name="Liu Y."/>
            <person name="Malik S.-B."/>
            <person name="Maier U.G."/>
            <person name="McRose D."/>
            <person name="Mock T."/>
            <person name="Neilson J.A."/>
            <person name="Onodera N.T."/>
            <person name="Poole A.M."/>
            <person name="Pritham E.J."/>
            <person name="Richards T.A."/>
            <person name="Rocap G."/>
            <person name="Roy S.W."/>
            <person name="Sarai C."/>
            <person name="Schaack S."/>
            <person name="Shirato S."/>
            <person name="Slamovits C.H."/>
            <person name="Spencer D.F."/>
            <person name="Suzuki S."/>
            <person name="Worden A.Z."/>
            <person name="Zauner S."/>
            <person name="Barry K."/>
            <person name="Bell C."/>
            <person name="Bharti A.K."/>
            <person name="Crow J.A."/>
            <person name="Grimwood J."/>
            <person name="Kramer R."/>
            <person name="Lindquist E."/>
            <person name="Lucas S."/>
            <person name="Salamov A."/>
            <person name="McFadden G.I."/>
            <person name="Lane C.E."/>
            <person name="Keeling P.J."/>
            <person name="Gray M.W."/>
            <person name="Grigoriev I.V."/>
            <person name="Archibald J.M."/>
        </authorList>
    </citation>
    <scope>NUCLEOTIDE SEQUENCE</scope>
    <source>
        <strain evidence="4">CCMP2712</strain>
    </source>
</reference>
<reference evidence="2 4" key="1">
    <citation type="journal article" date="2012" name="Nature">
        <title>Algal genomes reveal evolutionary mosaicism and the fate of nucleomorphs.</title>
        <authorList>
            <consortium name="DOE Joint Genome Institute"/>
            <person name="Curtis B.A."/>
            <person name="Tanifuji G."/>
            <person name="Burki F."/>
            <person name="Gruber A."/>
            <person name="Irimia M."/>
            <person name="Maruyama S."/>
            <person name="Arias M.C."/>
            <person name="Ball S.G."/>
            <person name="Gile G.H."/>
            <person name="Hirakawa Y."/>
            <person name="Hopkins J.F."/>
            <person name="Kuo A."/>
            <person name="Rensing S.A."/>
            <person name="Schmutz J."/>
            <person name="Symeonidi A."/>
            <person name="Elias M."/>
            <person name="Eveleigh R.J."/>
            <person name="Herman E.K."/>
            <person name="Klute M.J."/>
            <person name="Nakayama T."/>
            <person name="Obornik M."/>
            <person name="Reyes-Prieto A."/>
            <person name="Armbrust E.V."/>
            <person name="Aves S.J."/>
            <person name="Beiko R.G."/>
            <person name="Coutinho P."/>
            <person name="Dacks J.B."/>
            <person name="Durnford D.G."/>
            <person name="Fast N.M."/>
            <person name="Green B.R."/>
            <person name="Grisdale C.J."/>
            <person name="Hempel F."/>
            <person name="Henrissat B."/>
            <person name="Hoppner M.P."/>
            <person name="Ishida K."/>
            <person name="Kim E."/>
            <person name="Koreny L."/>
            <person name="Kroth P.G."/>
            <person name="Liu Y."/>
            <person name="Malik S.B."/>
            <person name="Maier U.G."/>
            <person name="McRose D."/>
            <person name="Mock T."/>
            <person name="Neilson J.A."/>
            <person name="Onodera N.T."/>
            <person name="Poole A.M."/>
            <person name="Pritham E.J."/>
            <person name="Richards T.A."/>
            <person name="Rocap G."/>
            <person name="Roy S.W."/>
            <person name="Sarai C."/>
            <person name="Schaack S."/>
            <person name="Shirato S."/>
            <person name="Slamovits C.H."/>
            <person name="Spencer D.F."/>
            <person name="Suzuki S."/>
            <person name="Worden A.Z."/>
            <person name="Zauner S."/>
            <person name="Barry K."/>
            <person name="Bell C."/>
            <person name="Bharti A.K."/>
            <person name="Crow J.A."/>
            <person name="Grimwood J."/>
            <person name="Kramer R."/>
            <person name="Lindquist E."/>
            <person name="Lucas S."/>
            <person name="Salamov A."/>
            <person name="McFadden G.I."/>
            <person name="Lane C.E."/>
            <person name="Keeling P.J."/>
            <person name="Gray M.W."/>
            <person name="Grigoriev I.V."/>
            <person name="Archibald J.M."/>
        </authorList>
    </citation>
    <scope>NUCLEOTIDE SEQUENCE</scope>
    <source>
        <strain evidence="2 4">CCMP2712</strain>
    </source>
</reference>
<evidence type="ECO:0000256" key="1">
    <source>
        <dbReference type="SAM" id="MobiDB-lite"/>
    </source>
</evidence>
<dbReference type="AlphaFoldDB" id="L1J3S3"/>
<dbReference type="PaxDb" id="55529-EKX43166"/>
<dbReference type="RefSeq" id="XP_005830146.1">
    <property type="nucleotide sequence ID" value="XM_005830089.1"/>
</dbReference>
<name>L1J3S3_GUITC</name>
<evidence type="ECO:0000313" key="4">
    <source>
        <dbReference type="Proteomes" id="UP000011087"/>
    </source>
</evidence>
<proteinExistence type="predicted"/>
<feature type="region of interest" description="Disordered" evidence="1">
    <location>
        <begin position="181"/>
        <end position="202"/>
    </location>
</feature>
<reference evidence="3" key="3">
    <citation type="submission" date="2016-03" db="UniProtKB">
        <authorList>
            <consortium name="EnsemblProtists"/>
        </authorList>
    </citation>
    <scope>IDENTIFICATION</scope>
</reference>
<feature type="compositionally biased region" description="Acidic residues" evidence="1">
    <location>
        <begin position="12"/>
        <end position="28"/>
    </location>
</feature>
<dbReference type="Proteomes" id="UP000011087">
    <property type="component" value="Unassembled WGS sequence"/>
</dbReference>
<accession>L1J3S3</accession>
<dbReference type="GeneID" id="17299788"/>
<dbReference type="KEGG" id="gtt:GUITHDRAFT_153371"/>
<evidence type="ECO:0000313" key="2">
    <source>
        <dbReference type="EMBL" id="EKX43166.1"/>
    </source>
</evidence>
<organism evidence="2">
    <name type="scientific">Guillardia theta (strain CCMP2712)</name>
    <name type="common">Cryptophyte</name>
    <dbReference type="NCBI Taxonomy" id="905079"/>
    <lineage>
        <taxon>Eukaryota</taxon>
        <taxon>Cryptophyceae</taxon>
        <taxon>Pyrenomonadales</taxon>
        <taxon>Geminigeraceae</taxon>
        <taxon>Guillardia</taxon>
    </lineage>
</organism>